<dbReference type="VEuPathDB" id="FungiDB:P175DRAFT_0438239"/>
<feature type="non-terminal residue" evidence="1">
    <location>
        <position position="97"/>
    </location>
</feature>
<evidence type="ECO:0000313" key="1">
    <source>
        <dbReference type="EMBL" id="KKK13116.1"/>
    </source>
</evidence>
<proteinExistence type="predicted"/>
<sequence>MPSISVFRVATRAVRPSGLFRASQLPRTRVQAPAALAIGRPAFSTSMKLRSGQHDDETYEEFSARYAITIREPIGPGRTRPKFEKEFDGVQDVFELQ</sequence>
<name>A0A0F8UQJ9_9EURO</name>
<dbReference type="Proteomes" id="UP000034947">
    <property type="component" value="Unassembled WGS sequence"/>
</dbReference>
<organism evidence="1 2">
    <name type="scientific">Aspergillus ochraceoroseus</name>
    <dbReference type="NCBI Taxonomy" id="138278"/>
    <lineage>
        <taxon>Eukaryota</taxon>
        <taxon>Fungi</taxon>
        <taxon>Dikarya</taxon>
        <taxon>Ascomycota</taxon>
        <taxon>Pezizomycotina</taxon>
        <taxon>Eurotiomycetes</taxon>
        <taxon>Eurotiomycetidae</taxon>
        <taxon>Eurotiales</taxon>
        <taxon>Aspergillaceae</taxon>
        <taxon>Aspergillus</taxon>
        <taxon>Aspergillus subgen. Nidulantes</taxon>
    </lineage>
</organism>
<dbReference type="AlphaFoldDB" id="A0A0F8UQJ9"/>
<keyword evidence="2" id="KW-1185">Reference proteome</keyword>
<gene>
    <name evidence="1" type="ORF">AOCH_007304</name>
</gene>
<dbReference type="EMBL" id="JYKN01003307">
    <property type="protein sequence ID" value="KKK13116.1"/>
    <property type="molecule type" value="Genomic_DNA"/>
</dbReference>
<comment type="caution">
    <text evidence="1">The sequence shown here is derived from an EMBL/GenBank/DDBJ whole genome shotgun (WGS) entry which is preliminary data.</text>
</comment>
<evidence type="ECO:0000313" key="2">
    <source>
        <dbReference type="Proteomes" id="UP000034947"/>
    </source>
</evidence>
<accession>A0A0F8UQJ9</accession>
<reference evidence="1 2" key="1">
    <citation type="submission" date="2015-02" db="EMBL/GenBank/DDBJ databases">
        <title>Draft Genome Sequences of Two Closely-Related Aflatoxigenic Aspergillus Species Obtained from the Cote d'Ivoire.</title>
        <authorList>
            <person name="Moore G.G."/>
            <person name="Beltz S.B."/>
            <person name="Mack B.M."/>
        </authorList>
    </citation>
    <scope>NUCLEOTIDE SEQUENCE [LARGE SCALE GENOMIC DNA]</scope>
    <source>
        <strain evidence="1 2">SRRC1432</strain>
    </source>
</reference>
<dbReference type="OrthoDB" id="5778907at2759"/>
<protein>
    <submittedName>
        <fullName evidence="1">Uncharacterized protein</fullName>
    </submittedName>
</protein>